<evidence type="ECO:0000256" key="1">
    <source>
        <dbReference type="SAM" id="MobiDB-lite"/>
    </source>
</evidence>
<dbReference type="AlphaFoldDB" id="A0A4R4V9P9"/>
<organism evidence="2 3">
    <name type="scientific">Saccharopolyspora terrae</name>
    <dbReference type="NCBI Taxonomy" id="2530384"/>
    <lineage>
        <taxon>Bacteria</taxon>
        <taxon>Bacillati</taxon>
        <taxon>Actinomycetota</taxon>
        <taxon>Actinomycetes</taxon>
        <taxon>Pseudonocardiales</taxon>
        <taxon>Pseudonocardiaceae</taxon>
        <taxon>Saccharopolyspora</taxon>
    </lineage>
</organism>
<gene>
    <name evidence="2" type="ORF">E1181_25345</name>
</gene>
<proteinExistence type="predicted"/>
<evidence type="ECO:0000313" key="2">
    <source>
        <dbReference type="EMBL" id="TDD01421.1"/>
    </source>
</evidence>
<comment type="caution">
    <text evidence="2">The sequence shown here is derived from an EMBL/GenBank/DDBJ whole genome shotgun (WGS) entry which is preliminary data.</text>
</comment>
<evidence type="ECO:0000313" key="3">
    <source>
        <dbReference type="Proteomes" id="UP000295674"/>
    </source>
</evidence>
<dbReference type="EMBL" id="SMKS01000062">
    <property type="protein sequence ID" value="TDD01421.1"/>
    <property type="molecule type" value="Genomic_DNA"/>
</dbReference>
<dbReference type="Proteomes" id="UP000295674">
    <property type="component" value="Unassembled WGS sequence"/>
</dbReference>
<dbReference type="RefSeq" id="WP_132678494.1">
    <property type="nucleotide sequence ID" value="NZ_SMKS01000062.1"/>
</dbReference>
<accession>A0A4R4V9P9</accession>
<protein>
    <recommendedName>
        <fullName evidence="4">DNA-binding protein</fullName>
    </recommendedName>
</protein>
<feature type="region of interest" description="Disordered" evidence="1">
    <location>
        <begin position="59"/>
        <end position="80"/>
    </location>
</feature>
<keyword evidence="3" id="KW-1185">Reference proteome</keyword>
<evidence type="ECO:0008006" key="4">
    <source>
        <dbReference type="Google" id="ProtNLM"/>
    </source>
</evidence>
<sequence>MGRQQWDRHDVAAYLGIRVGSVNAWLARHEITPVARRPAGRGALANLYDADEVKRVRAAGRRWRNRRPQPPASDDAATKW</sequence>
<reference evidence="2 3" key="1">
    <citation type="submission" date="2019-03" db="EMBL/GenBank/DDBJ databases">
        <title>Draft genome sequences of novel Actinobacteria.</title>
        <authorList>
            <person name="Sahin N."/>
            <person name="Ay H."/>
            <person name="Saygin H."/>
        </authorList>
    </citation>
    <scope>NUCLEOTIDE SEQUENCE [LARGE SCALE GENOMIC DNA]</scope>
    <source>
        <strain evidence="2 3">16K309</strain>
    </source>
</reference>
<name>A0A4R4V9P9_9PSEU</name>